<dbReference type="Gene3D" id="3.30.1490.130">
    <property type="entry name" value="D-aminoacylase. Domain 3"/>
    <property type="match status" value="1"/>
</dbReference>
<dbReference type="EC" id="3.5.1.-" evidence="3"/>
<keyword evidence="4" id="KW-1185">Reference proteome</keyword>
<feature type="domain" description="Amidohydrolase 3" evidence="2">
    <location>
        <begin position="324"/>
        <end position="456"/>
    </location>
</feature>
<feature type="domain" description="Amidohydrolase 3" evidence="2">
    <location>
        <begin position="45"/>
        <end position="247"/>
    </location>
</feature>
<dbReference type="SUPFAM" id="SSF51556">
    <property type="entry name" value="Metallo-dependent hydrolases"/>
    <property type="match status" value="1"/>
</dbReference>
<dbReference type="EMBL" id="JAXCLX010000004">
    <property type="protein sequence ID" value="MDY0874133.1"/>
    <property type="molecule type" value="Genomic_DNA"/>
</dbReference>
<name>A0ABU5E3F9_9PROT</name>
<dbReference type="PANTHER" id="PTHR11647">
    <property type="entry name" value="HYDRANTOINASE/DIHYDROPYRIMIDINASE FAMILY MEMBER"/>
    <property type="match status" value="1"/>
</dbReference>
<evidence type="ECO:0000256" key="1">
    <source>
        <dbReference type="SAM" id="MobiDB-lite"/>
    </source>
</evidence>
<dbReference type="GO" id="GO:0016787">
    <property type="term" value="F:hydrolase activity"/>
    <property type="evidence" value="ECO:0007669"/>
    <property type="project" value="UniProtKB-KW"/>
</dbReference>
<dbReference type="InterPro" id="IPR032466">
    <property type="entry name" value="Metal_Hydrolase"/>
</dbReference>
<sequence>MKHDILIRHGDVIDGSGNKRFAADVGITGDRISALGDLAGDTAPEVIDATGCIVAPGFIDCHAHDDIALLAEPDMPSKVSQGCTTVVVGNCGFSAAPLTPRDSYPLDFLLGDQSYYRFPRLADYFAALEEAPAAVNSAALVGHSVLRVECMDQLDRPATDAEIAVMGQRLKQALADGAIGFSTGLEYPSNKAADTREVVALARLAGEAGAVYTTHSRNYDAQFRAALEEAIEIGRAAATPVILSHHQGDGPENIGHTAWSLPMIDNARKAQAVALDVYPYNAAATIIDPAFVISASRILISSSQPHPEMAGRELDDIAAEWAVDRDTAAQRLIPGGAIYFCQDEADVQRILQYGPTMIGSDGLPGGEINHPRLWGSFPRVLGHYARDLGLFDLETAIHKMTGLTARRFGLIDRGKLAVGAFADVTVFDPATIIDRATFQDPIAPSHGIRFVLVNGAFTWREGAATGTRPGRPLPRRASVPSQTLSAPQPFSIADF</sequence>
<evidence type="ECO:0000313" key="3">
    <source>
        <dbReference type="EMBL" id="MDY0874133.1"/>
    </source>
</evidence>
<comment type="caution">
    <text evidence="3">The sequence shown here is derived from an EMBL/GenBank/DDBJ whole genome shotgun (WGS) entry which is preliminary data.</text>
</comment>
<dbReference type="InterPro" id="IPR011059">
    <property type="entry name" value="Metal-dep_hydrolase_composite"/>
</dbReference>
<dbReference type="Pfam" id="PF07969">
    <property type="entry name" value="Amidohydro_3"/>
    <property type="match status" value="2"/>
</dbReference>
<dbReference type="Gene3D" id="2.30.40.10">
    <property type="entry name" value="Urease, subunit C, domain 1"/>
    <property type="match status" value="1"/>
</dbReference>
<dbReference type="InterPro" id="IPR023100">
    <property type="entry name" value="D-aminoacylase_insert_dom_sf"/>
</dbReference>
<dbReference type="Proteomes" id="UP001271769">
    <property type="component" value="Unassembled WGS sequence"/>
</dbReference>
<dbReference type="Gene3D" id="3.20.20.140">
    <property type="entry name" value="Metal-dependent hydrolases"/>
    <property type="match status" value="1"/>
</dbReference>
<dbReference type="InterPro" id="IPR050378">
    <property type="entry name" value="Metallo-dep_Hydrolases_sf"/>
</dbReference>
<organism evidence="3 4">
    <name type="scientific">Dongia rigui</name>
    <dbReference type="NCBI Taxonomy" id="940149"/>
    <lineage>
        <taxon>Bacteria</taxon>
        <taxon>Pseudomonadati</taxon>
        <taxon>Pseudomonadota</taxon>
        <taxon>Alphaproteobacteria</taxon>
        <taxon>Rhodospirillales</taxon>
        <taxon>Dongiaceae</taxon>
        <taxon>Dongia</taxon>
    </lineage>
</organism>
<dbReference type="InterPro" id="IPR013108">
    <property type="entry name" value="Amidohydro_3"/>
</dbReference>
<dbReference type="SUPFAM" id="SSF51338">
    <property type="entry name" value="Composite domain of metallo-dependent hydrolases"/>
    <property type="match status" value="1"/>
</dbReference>
<keyword evidence="3" id="KW-0378">Hydrolase</keyword>
<evidence type="ECO:0000259" key="2">
    <source>
        <dbReference type="Pfam" id="PF07969"/>
    </source>
</evidence>
<feature type="compositionally biased region" description="Polar residues" evidence="1">
    <location>
        <begin position="479"/>
        <end position="488"/>
    </location>
</feature>
<proteinExistence type="predicted"/>
<protein>
    <submittedName>
        <fullName evidence="3">D-aminoacylase</fullName>
        <ecNumber evidence="3">3.5.1.-</ecNumber>
    </submittedName>
</protein>
<gene>
    <name evidence="3" type="ORF">SMD31_19480</name>
</gene>
<evidence type="ECO:0000313" key="4">
    <source>
        <dbReference type="Proteomes" id="UP001271769"/>
    </source>
</evidence>
<dbReference type="PANTHER" id="PTHR11647:SF1">
    <property type="entry name" value="COLLAPSIN RESPONSE MEDIATOR PROTEIN"/>
    <property type="match status" value="1"/>
</dbReference>
<accession>A0ABU5E3F9</accession>
<dbReference type="CDD" id="cd01297">
    <property type="entry name" value="D-aminoacylase"/>
    <property type="match status" value="1"/>
</dbReference>
<feature type="region of interest" description="Disordered" evidence="1">
    <location>
        <begin position="463"/>
        <end position="495"/>
    </location>
</feature>
<reference evidence="3 4" key="1">
    <citation type="journal article" date="2013" name="Antonie Van Leeuwenhoek">
        <title>Dongia rigui sp. nov., isolated from freshwater of a large wetland in Korea.</title>
        <authorList>
            <person name="Baik K.S."/>
            <person name="Hwang Y.M."/>
            <person name="Choi J.S."/>
            <person name="Kwon J."/>
            <person name="Seong C.N."/>
        </authorList>
    </citation>
    <scope>NUCLEOTIDE SEQUENCE [LARGE SCALE GENOMIC DNA]</scope>
    <source>
        <strain evidence="3 4">04SU4-P</strain>
    </source>
</reference>